<dbReference type="Gene3D" id="3.90.190.10">
    <property type="entry name" value="Protein tyrosine phosphatase superfamily"/>
    <property type="match status" value="1"/>
</dbReference>
<keyword evidence="3" id="KW-0378">Hydrolase</keyword>
<protein>
    <recommendedName>
        <fullName evidence="2">protein-tyrosine-phosphatase</fullName>
        <ecNumber evidence="2">3.1.3.48</ecNumber>
    </recommendedName>
</protein>
<dbReference type="InterPro" id="IPR029021">
    <property type="entry name" value="Prot-tyrosine_phosphatase-like"/>
</dbReference>
<accession>A0A8E0RVX2</accession>
<dbReference type="GO" id="GO:0005737">
    <property type="term" value="C:cytoplasm"/>
    <property type="evidence" value="ECO:0007669"/>
    <property type="project" value="TreeGrafter"/>
</dbReference>
<feature type="domain" description="Tyrosine specific protein phosphatases" evidence="7">
    <location>
        <begin position="247"/>
        <end position="306"/>
    </location>
</feature>
<dbReference type="PROSITE" id="PS50054">
    <property type="entry name" value="TYR_PHOSPHATASE_DUAL"/>
    <property type="match status" value="1"/>
</dbReference>
<dbReference type="AlphaFoldDB" id="A0A8E0RVX2"/>
<keyword evidence="9" id="KW-1185">Reference proteome</keyword>
<feature type="signal peptide" evidence="5">
    <location>
        <begin position="1"/>
        <end position="19"/>
    </location>
</feature>
<dbReference type="InterPro" id="IPR020422">
    <property type="entry name" value="TYR_PHOSPHATASE_DUAL_dom"/>
</dbReference>
<evidence type="ECO:0000256" key="2">
    <source>
        <dbReference type="ARBA" id="ARBA00013064"/>
    </source>
</evidence>
<feature type="chain" id="PRO_5034307347" description="protein-tyrosine-phosphatase" evidence="5">
    <location>
        <begin position="20"/>
        <end position="387"/>
    </location>
</feature>
<gene>
    <name evidence="8" type="ORF">FBUS_09085</name>
</gene>
<dbReference type="SUPFAM" id="SSF52799">
    <property type="entry name" value="(Phosphotyrosine protein) phosphatases II"/>
    <property type="match status" value="1"/>
</dbReference>
<evidence type="ECO:0000259" key="7">
    <source>
        <dbReference type="PROSITE" id="PS50056"/>
    </source>
</evidence>
<evidence type="ECO:0000256" key="1">
    <source>
        <dbReference type="ARBA" id="ARBA00008601"/>
    </source>
</evidence>
<reference evidence="8" key="1">
    <citation type="submission" date="2019-05" db="EMBL/GenBank/DDBJ databases">
        <title>Annotation for the trematode Fasciolopsis buski.</title>
        <authorList>
            <person name="Choi Y.-J."/>
        </authorList>
    </citation>
    <scope>NUCLEOTIDE SEQUENCE</scope>
    <source>
        <strain evidence="8">HT</strain>
        <tissue evidence="8">Whole worm</tissue>
    </source>
</reference>
<dbReference type="PANTHER" id="PTHR10159">
    <property type="entry name" value="DUAL SPECIFICITY PROTEIN PHOSPHATASE"/>
    <property type="match status" value="1"/>
</dbReference>
<dbReference type="GO" id="GO:0033550">
    <property type="term" value="F:MAP kinase tyrosine phosphatase activity"/>
    <property type="evidence" value="ECO:0007669"/>
    <property type="project" value="TreeGrafter"/>
</dbReference>
<dbReference type="PANTHER" id="PTHR10159:SF519">
    <property type="entry name" value="DUAL SPECIFICITY PROTEIN PHOSPHATASE MPK3"/>
    <property type="match status" value="1"/>
</dbReference>
<evidence type="ECO:0000256" key="5">
    <source>
        <dbReference type="SAM" id="SignalP"/>
    </source>
</evidence>
<keyword evidence="4" id="KW-0904">Protein phosphatase</keyword>
<dbReference type="SMART" id="SM00195">
    <property type="entry name" value="DSPc"/>
    <property type="match status" value="1"/>
</dbReference>
<dbReference type="GO" id="GO:0043409">
    <property type="term" value="P:negative regulation of MAPK cascade"/>
    <property type="evidence" value="ECO:0007669"/>
    <property type="project" value="TreeGrafter"/>
</dbReference>
<keyword evidence="5" id="KW-0732">Signal</keyword>
<dbReference type="OrthoDB" id="165342at2759"/>
<dbReference type="CDD" id="cd14498">
    <property type="entry name" value="DSP"/>
    <property type="match status" value="1"/>
</dbReference>
<comment type="similarity">
    <text evidence="1">Belongs to the protein-tyrosine phosphatase family. Non-receptor class dual specificity subfamily.</text>
</comment>
<evidence type="ECO:0000313" key="8">
    <source>
        <dbReference type="EMBL" id="KAA0189276.1"/>
    </source>
</evidence>
<dbReference type="InterPro" id="IPR000340">
    <property type="entry name" value="Dual-sp_phosphatase_cat-dom"/>
</dbReference>
<dbReference type="GO" id="GO:0008330">
    <property type="term" value="F:protein tyrosine/threonine phosphatase activity"/>
    <property type="evidence" value="ECO:0007669"/>
    <property type="project" value="TreeGrafter"/>
</dbReference>
<proteinExistence type="inferred from homology"/>
<dbReference type="EMBL" id="LUCM01007867">
    <property type="protein sequence ID" value="KAA0189276.1"/>
    <property type="molecule type" value="Genomic_DNA"/>
</dbReference>
<evidence type="ECO:0000256" key="4">
    <source>
        <dbReference type="ARBA" id="ARBA00022912"/>
    </source>
</evidence>
<dbReference type="PRINTS" id="PR01908">
    <property type="entry name" value="ADSPHPHTASE"/>
</dbReference>
<comment type="caution">
    <text evidence="8">The sequence shown here is derived from an EMBL/GenBank/DDBJ whole genome shotgun (WGS) entry which is preliminary data.</text>
</comment>
<evidence type="ECO:0000313" key="9">
    <source>
        <dbReference type="Proteomes" id="UP000728185"/>
    </source>
</evidence>
<dbReference type="InterPro" id="IPR000387">
    <property type="entry name" value="Tyr_Pase_dom"/>
</dbReference>
<organism evidence="8 9">
    <name type="scientific">Fasciolopsis buskii</name>
    <dbReference type="NCBI Taxonomy" id="27845"/>
    <lineage>
        <taxon>Eukaryota</taxon>
        <taxon>Metazoa</taxon>
        <taxon>Spiralia</taxon>
        <taxon>Lophotrochozoa</taxon>
        <taxon>Platyhelminthes</taxon>
        <taxon>Trematoda</taxon>
        <taxon>Digenea</taxon>
        <taxon>Plagiorchiida</taxon>
        <taxon>Echinostomata</taxon>
        <taxon>Echinostomatoidea</taxon>
        <taxon>Fasciolidae</taxon>
        <taxon>Fasciolopsis</taxon>
    </lineage>
</organism>
<feature type="domain" description="Tyrosine-protein phosphatase" evidence="6">
    <location>
        <begin position="183"/>
        <end position="327"/>
    </location>
</feature>
<dbReference type="Pfam" id="PF00782">
    <property type="entry name" value="DSPc"/>
    <property type="match status" value="1"/>
</dbReference>
<evidence type="ECO:0000259" key="6">
    <source>
        <dbReference type="PROSITE" id="PS50054"/>
    </source>
</evidence>
<evidence type="ECO:0000256" key="3">
    <source>
        <dbReference type="ARBA" id="ARBA00022801"/>
    </source>
</evidence>
<dbReference type="Proteomes" id="UP000728185">
    <property type="component" value="Unassembled WGS sequence"/>
</dbReference>
<dbReference type="GO" id="GO:0017017">
    <property type="term" value="F:MAP kinase tyrosine/serine/threonine phosphatase activity"/>
    <property type="evidence" value="ECO:0007669"/>
    <property type="project" value="TreeGrafter"/>
</dbReference>
<dbReference type="PROSITE" id="PS50056">
    <property type="entry name" value="TYR_PHOSPHATASE_2"/>
    <property type="match status" value="1"/>
</dbReference>
<name>A0A8E0RVX2_9TREM</name>
<sequence length="387" mass="42222">MSYFWWYLHGLFCLLSASSNFCYPGGFEAFKLLRSADFIDRGPPVSITVSSVEDVARPFQPNDKPAPPTLPPAPCPMLPPTIPPLILLECVTGLRSASCDPPGPIHCAKTNVQSLCSSQSQLVLGSSNTAPFSGGFDLPSLNMRSMLAARLRRRNVDAVSNCTLLPSQPALRGDLEDDVMNASISKILPYLYLGNARDAQNLELLRRVGITHIINVTETVPLPFKRSVPFIYLHLPASDTTNQDLRPSFDRAVQFIDEARKRNGIVLVHCQAGVSRSVAIVMAYLIHSAKKFTVLNALEFVQSQRPVAGPNLHFMGQLQRYYNELHSRSLTPLPSNTTPAPAAGIVPPQPPAPSALITSPFSSHPSLHAVPNSVDAVFSTLDFDFNK</sequence>
<dbReference type="EC" id="3.1.3.48" evidence="2"/>